<evidence type="ECO:0000313" key="11">
    <source>
        <dbReference type="EMBL" id="WZC49441.1"/>
    </source>
</evidence>
<protein>
    <recommendedName>
        <fullName evidence="9">TRAP transporter small permease protein</fullName>
    </recommendedName>
</protein>
<keyword evidence="7 9" id="KW-0472">Membrane</keyword>
<evidence type="ECO:0000256" key="6">
    <source>
        <dbReference type="ARBA" id="ARBA00022989"/>
    </source>
</evidence>
<comment type="similarity">
    <text evidence="8 9">Belongs to the TRAP transporter small permease family.</text>
</comment>
<evidence type="ECO:0000259" key="10">
    <source>
        <dbReference type="Pfam" id="PF04290"/>
    </source>
</evidence>
<evidence type="ECO:0000256" key="1">
    <source>
        <dbReference type="ARBA" id="ARBA00004429"/>
    </source>
</evidence>
<dbReference type="EMBL" id="CP150951">
    <property type="protein sequence ID" value="WZC49441.1"/>
    <property type="molecule type" value="Genomic_DNA"/>
</dbReference>
<feature type="transmembrane region" description="Helical" evidence="9">
    <location>
        <begin position="96"/>
        <end position="117"/>
    </location>
</feature>
<keyword evidence="2 9" id="KW-0813">Transport</keyword>
<evidence type="ECO:0000256" key="3">
    <source>
        <dbReference type="ARBA" id="ARBA00022475"/>
    </source>
</evidence>
<reference evidence="12" key="1">
    <citation type="submission" date="2024-04" db="EMBL/GenBank/DDBJ databases">
        <title>Phylogenomic analyses of a clade within the roseobacter group suggest taxonomic reassignments of species of the genera Aestuariivita, Citreicella, Loktanella, Nautella, Pelagibaca, Ruegeria, Thalassobius, Thiobacimonas and Tropicibacter, and the proposal o.</title>
        <authorList>
            <person name="Jeon C.O."/>
        </authorList>
    </citation>
    <scope>NUCLEOTIDE SEQUENCE [LARGE SCALE GENOMIC DNA]</scope>
    <source>
        <strain evidence="12">BS5-3</strain>
    </source>
</reference>
<organism evidence="11 12">
    <name type="scientific">Yoonia phaeophyticola</name>
    <dbReference type="NCBI Taxonomy" id="3137369"/>
    <lineage>
        <taxon>Bacteria</taxon>
        <taxon>Pseudomonadati</taxon>
        <taxon>Pseudomonadota</taxon>
        <taxon>Alphaproteobacteria</taxon>
        <taxon>Rhodobacterales</taxon>
        <taxon>Paracoccaceae</taxon>
        <taxon>Yoonia</taxon>
    </lineage>
</organism>
<name>A0ABZ2V827_9RHOB</name>
<keyword evidence="3" id="KW-1003">Cell membrane</keyword>
<dbReference type="RefSeq" id="WP_341367551.1">
    <property type="nucleotide sequence ID" value="NZ_CP150951.2"/>
</dbReference>
<feature type="transmembrane region" description="Helical" evidence="9">
    <location>
        <begin position="21"/>
        <end position="42"/>
    </location>
</feature>
<sequence>MSGRNALIHWIEKTLDAIRTACILVGSIGVIVLIVTHGWLVFGRYVMNDTPTWVERLGLLLIFYVVFLGAAAGVREESHLGVTMFRDMLPAPLQKVGIILIDLIMAGFGAIMFLAGVELVQFGWDSQVPMLNIPESFRTLPITIFCALVCLICSARALVRVLTFVEWDPNATAKQPIEES</sequence>
<evidence type="ECO:0000256" key="8">
    <source>
        <dbReference type="ARBA" id="ARBA00038436"/>
    </source>
</evidence>
<feature type="transmembrane region" description="Helical" evidence="9">
    <location>
        <begin position="57"/>
        <end position="75"/>
    </location>
</feature>
<keyword evidence="12" id="KW-1185">Reference proteome</keyword>
<evidence type="ECO:0000256" key="5">
    <source>
        <dbReference type="ARBA" id="ARBA00022692"/>
    </source>
</evidence>
<gene>
    <name evidence="11" type="ORF">AABB29_01920</name>
</gene>
<feature type="transmembrane region" description="Helical" evidence="9">
    <location>
        <begin position="137"/>
        <end position="159"/>
    </location>
</feature>
<keyword evidence="6 9" id="KW-1133">Transmembrane helix</keyword>
<evidence type="ECO:0000256" key="7">
    <source>
        <dbReference type="ARBA" id="ARBA00023136"/>
    </source>
</evidence>
<evidence type="ECO:0000256" key="9">
    <source>
        <dbReference type="RuleBase" id="RU369079"/>
    </source>
</evidence>
<comment type="subunit">
    <text evidence="9">The complex comprises the extracytoplasmic solute receptor protein and the two transmembrane proteins.</text>
</comment>
<dbReference type="Pfam" id="PF04290">
    <property type="entry name" value="DctQ"/>
    <property type="match status" value="1"/>
</dbReference>
<keyword evidence="4 9" id="KW-0997">Cell inner membrane</keyword>
<feature type="domain" description="Tripartite ATP-independent periplasmic transporters DctQ component" evidence="10">
    <location>
        <begin position="38"/>
        <end position="159"/>
    </location>
</feature>
<evidence type="ECO:0000256" key="4">
    <source>
        <dbReference type="ARBA" id="ARBA00022519"/>
    </source>
</evidence>
<proteinExistence type="inferred from homology"/>
<evidence type="ECO:0000313" key="12">
    <source>
        <dbReference type="Proteomes" id="UP001440612"/>
    </source>
</evidence>
<keyword evidence="5 9" id="KW-0812">Transmembrane</keyword>
<dbReference type="PANTHER" id="PTHR35011:SF11">
    <property type="entry name" value="TRAP TRANSPORTER SMALL PERMEASE PROTEIN"/>
    <property type="match status" value="1"/>
</dbReference>
<evidence type="ECO:0000256" key="2">
    <source>
        <dbReference type="ARBA" id="ARBA00022448"/>
    </source>
</evidence>
<comment type="function">
    <text evidence="9">Part of the tripartite ATP-independent periplasmic (TRAP) transport system.</text>
</comment>
<dbReference type="InterPro" id="IPR007387">
    <property type="entry name" value="TRAP_DctQ"/>
</dbReference>
<dbReference type="InterPro" id="IPR055348">
    <property type="entry name" value="DctQ"/>
</dbReference>
<dbReference type="PANTHER" id="PTHR35011">
    <property type="entry name" value="2,3-DIKETO-L-GULONATE TRAP TRANSPORTER SMALL PERMEASE PROTEIN YIAM"/>
    <property type="match status" value="1"/>
</dbReference>
<comment type="subcellular location">
    <subcellularLocation>
        <location evidence="1 9">Cell inner membrane</location>
        <topology evidence="1 9">Multi-pass membrane protein</topology>
    </subcellularLocation>
</comment>
<accession>A0ABZ2V827</accession>
<dbReference type="Proteomes" id="UP001440612">
    <property type="component" value="Chromosome"/>
</dbReference>